<evidence type="ECO:0000256" key="1">
    <source>
        <dbReference type="SAM" id="MobiDB-lite"/>
    </source>
</evidence>
<feature type="region of interest" description="Disordered" evidence="1">
    <location>
        <begin position="481"/>
        <end position="515"/>
    </location>
</feature>
<keyword evidence="2" id="KW-0472">Membrane</keyword>
<keyword evidence="2" id="KW-0812">Transmembrane</keyword>
<protein>
    <submittedName>
        <fullName evidence="3">Uncharacterized protein</fullName>
    </submittedName>
</protein>
<feature type="transmembrane region" description="Helical" evidence="2">
    <location>
        <begin position="89"/>
        <end position="111"/>
    </location>
</feature>
<gene>
    <name evidence="3" type="ORF">PVAND_008317</name>
</gene>
<organism evidence="3 4">
    <name type="scientific">Polypedilum vanderplanki</name>
    <name type="common">Sleeping chironomid midge</name>
    <dbReference type="NCBI Taxonomy" id="319348"/>
    <lineage>
        <taxon>Eukaryota</taxon>
        <taxon>Metazoa</taxon>
        <taxon>Ecdysozoa</taxon>
        <taxon>Arthropoda</taxon>
        <taxon>Hexapoda</taxon>
        <taxon>Insecta</taxon>
        <taxon>Pterygota</taxon>
        <taxon>Neoptera</taxon>
        <taxon>Endopterygota</taxon>
        <taxon>Diptera</taxon>
        <taxon>Nematocera</taxon>
        <taxon>Chironomoidea</taxon>
        <taxon>Chironomidae</taxon>
        <taxon>Chironominae</taxon>
        <taxon>Polypedilum</taxon>
        <taxon>Polypedilum</taxon>
    </lineage>
</organism>
<sequence length="515" mass="59916">MKTNKKVLYWAIGYCAIIGIIYVTLSVLALYTRWCKLDQKASTFIYMLYLQFFRVDKCDPSIDWEFLNGNEVEVNVVWSPETAAVQRTYIFTMAYLALHTALVFVSIIAFFGIIVSYVGRKSFILFIAPWISILIAIIVLDALATVYYIIDSLSVWKVEDLMDFLEIFASDKVRADILANFREIPFFSRVGPPIIMALATSKIFIFWVFNIYVCVLITKYGWSLACENDEEDRKNYQNAIIANDNPAFEDESSHKTQIQINPLSRPKEISQQLITQEVPENNIAQQIAAVEPSSEQRYHDTSRSIDYVYPHQIYAKSNKQKEMPEEEQVNFRIQRPKLEVQRASNSHSPNLAPSYKSHLDNEIENRLSRFQASNGNLFAYENVPRNSNRENPYASINVHQKEVKVRPNPPPKPLNNQNKFYLQSTGHEEQPVQYRTDNRSNDVKVDRSSNLKAPEVLKSQLPWSYFKSSENAPRRTLMYDEHPELPQPDYNHNSPIKKRRNYSGSEDESWKYQRY</sequence>
<feature type="region of interest" description="Disordered" evidence="1">
    <location>
        <begin position="425"/>
        <end position="448"/>
    </location>
</feature>
<evidence type="ECO:0000313" key="4">
    <source>
        <dbReference type="Proteomes" id="UP001107558"/>
    </source>
</evidence>
<evidence type="ECO:0000256" key="2">
    <source>
        <dbReference type="SAM" id="Phobius"/>
    </source>
</evidence>
<accession>A0A9J6CAN0</accession>
<comment type="caution">
    <text evidence="3">The sequence shown here is derived from an EMBL/GenBank/DDBJ whole genome shotgun (WGS) entry which is preliminary data.</text>
</comment>
<feature type="compositionally biased region" description="Basic and acidic residues" evidence="1">
    <location>
        <begin position="426"/>
        <end position="448"/>
    </location>
</feature>
<keyword evidence="4" id="KW-1185">Reference proteome</keyword>
<dbReference type="EMBL" id="JADBJN010000002">
    <property type="protein sequence ID" value="KAG5678662.1"/>
    <property type="molecule type" value="Genomic_DNA"/>
</dbReference>
<dbReference type="Proteomes" id="UP001107558">
    <property type="component" value="Chromosome 2"/>
</dbReference>
<feature type="transmembrane region" description="Helical" evidence="2">
    <location>
        <begin position="123"/>
        <end position="150"/>
    </location>
</feature>
<dbReference type="AlphaFoldDB" id="A0A9J6CAN0"/>
<evidence type="ECO:0000313" key="3">
    <source>
        <dbReference type="EMBL" id="KAG5678662.1"/>
    </source>
</evidence>
<proteinExistence type="predicted"/>
<reference evidence="3" key="1">
    <citation type="submission" date="2021-03" db="EMBL/GenBank/DDBJ databases">
        <title>Chromosome level genome of the anhydrobiotic midge Polypedilum vanderplanki.</title>
        <authorList>
            <person name="Yoshida Y."/>
            <person name="Kikawada T."/>
            <person name="Gusev O."/>
        </authorList>
    </citation>
    <scope>NUCLEOTIDE SEQUENCE</scope>
    <source>
        <strain evidence="3">NIAS01</strain>
        <tissue evidence="3">Whole body or cell culture</tissue>
    </source>
</reference>
<feature type="transmembrane region" description="Helical" evidence="2">
    <location>
        <begin position="7"/>
        <end position="31"/>
    </location>
</feature>
<name>A0A9J6CAN0_POLVA</name>
<keyword evidence="2" id="KW-1133">Transmembrane helix</keyword>
<feature type="transmembrane region" description="Helical" evidence="2">
    <location>
        <begin position="194"/>
        <end position="217"/>
    </location>
</feature>
<dbReference type="OrthoDB" id="7967436at2759"/>